<dbReference type="InterPro" id="IPR045214">
    <property type="entry name" value="Surf1/Surf4"/>
</dbReference>
<comment type="caution">
    <text evidence="7">The sequence shown here is derived from an EMBL/GenBank/DDBJ whole genome shotgun (WGS) entry which is preliminary data.</text>
</comment>
<keyword evidence="4 6" id="KW-1133">Transmembrane helix</keyword>
<dbReference type="InterPro" id="IPR002994">
    <property type="entry name" value="Surf1/Shy1"/>
</dbReference>
<dbReference type="PROSITE" id="PS50895">
    <property type="entry name" value="SURF1"/>
    <property type="match status" value="1"/>
</dbReference>
<evidence type="ECO:0000256" key="4">
    <source>
        <dbReference type="ARBA" id="ARBA00022989"/>
    </source>
</evidence>
<dbReference type="EMBL" id="JACIJH010000005">
    <property type="protein sequence ID" value="MBB5706673.1"/>
    <property type="molecule type" value="Genomic_DNA"/>
</dbReference>
<evidence type="ECO:0000256" key="5">
    <source>
        <dbReference type="ARBA" id="ARBA00023136"/>
    </source>
</evidence>
<dbReference type="GO" id="GO:0005886">
    <property type="term" value="C:plasma membrane"/>
    <property type="evidence" value="ECO:0007669"/>
    <property type="project" value="UniProtKB-SubCell"/>
</dbReference>
<comment type="similarity">
    <text evidence="2 6">Belongs to the SURF1 family.</text>
</comment>
<evidence type="ECO:0000256" key="1">
    <source>
        <dbReference type="ARBA" id="ARBA00004370"/>
    </source>
</evidence>
<name>A0A7W9B5M0_9SPHN</name>
<dbReference type="Pfam" id="PF02104">
    <property type="entry name" value="SURF1"/>
    <property type="match status" value="1"/>
</dbReference>
<evidence type="ECO:0000313" key="7">
    <source>
        <dbReference type="EMBL" id="MBB5706673.1"/>
    </source>
</evidence>
<evidence type="ECO:0000256" key="6">
    <source>
        <dbReference type="RuleBase" id="RU363076"/>
    </source>
</evidence>
<keyword evidence="5 6" id="KW-0472">Membrane</keyword>
<dbReference type="RefSeq" id="WP_184097789.1">
    <property type="nucleotide sequence ID" value="NZ_JACIJH010000005.1"/>
</dbReference>
<dbReference type="PANTHER" id="PTHR23427:SF2">
    <property type="entry name" value="SURFEIT LOCUS PROTEIN 1"/>
    <property type="match status" value="1"/>
</dbReference>
<keyword evidence="8" id="KW-1185">Reference proteome</keyword>
<protein>
    <recommendedName>
        <fullName evidence="6">SURF1-like protein</fullName>
    </recommendedName>
</protein>
<dbReference type="PANTHER" id="PTHR23427">
    <property type="entry name" value="SURFEIT LOCUS PROTEIN"/>
    <property type="match status" value="1"/>
</dbReference>
<accession>A0A7W9B5M0</accession>
<comment type="subcellular location">
    <subcellularLocation>
        <location evidence="6">Cell membrane</location>
        <topology evidence="6">Multi-pass membrane protein</topology>
    </subcellularLocation>
    <subcellularLocation>
        <location evidence="1">Membrane</location>
    </subcellularLocation>
</comment>
<organism evidence="7 8">
    <name type="scientific">Sphingopyxis panaciterrulae</name>
    <dbReference type="NCBI Taxonomy" id="462372"/>
    <lineage>
        <taxon>Bacteria</taxon>
        <taxon>Pseudomonadati</taxon>
        <taxon>Pseudomonadota</taxon>
        <taxon>Alphaproteobacteria</taxon>
        <taxon>Sphingomonadales</taxon>
        <taxon>Sphingomonadaceae</taxon>
        <taxon>Sphingopyxis</taxon>
    </lineage>
</organism>
<reference evidence="7 8" key="1">
    <citation type="submission" date="2020-08" db="EMBL/GenBank/DDBJ databases">
        <title>Genomic Encyclopedia of Type Strains, Phase IV (KMG-IV): sequencing the most valuable type-strain genomes for metagenomic binning, comparative biology and taxonomic classification.</title>
        <authorList>
            <person name="Goeker M."/>
        </authorList>
    </citation>
    <scope>NUCLEOTIDE SEQUENCE [LARGE SCALE GENOMIC DNA]</scope>
    <source>
        <strain evidence="7 8">DSM 27163</strain>
    </source>
</reference>
<dbReference type="CDD" id="cd06662">
    <property type="entry name" value="SURF1"/>
    <property type="match status" value="1"/>
</dbReference>
<gene>
    <name evidence="7" type="ORF">FHR21_002030</name>
</gene>
<keyword evidence="6" id="KW-1003">Cell membrane</keyword>
<proteinExistence type="inferred from homology"/>
<comment type="caution">
    <text evidence="6">Lacks conserved residue(s) required for the propagation of feature annotation.</text>
</comment>
<dbReference type="AlphaFoldDB" id="A0A7W9B5M0"/>
<evidence type="ECO:0000313" key="8">
    <source>
        <dbReference type="Proteomes" id="UP000537161"/>
    </source>
</evidence>
<sequence length="237" mass="26018">MKRRLLTALALLFAAGFVALGIWQVERRAWKHELIAAVDARIHRPPVAAPGPAEWPGISARNDAYRRISATGRFRHDRETLVQAVTERGAGYWLLTPLETPGFTLLVNRGFVPTDKREAATRAAGNPGGTVTVTGLLRITEPGGAFLRANDPAADRWYSRDVATIARARGLGRVAPYFLDADAVPNAGGYPVGGLTVVRFRDPHLVYALTWFALAAISFFFAWRLWRPATLRSNSDS</sequence>
<keyword evidence="3 6" id="KW-0812">Transmembrane</keyword>
<evidence type="ECO:0000256" key="2">
    <source>
        <dbReference type="ARBA" id="ARBA00007165"/>
    </source>
</evidence>
<dbReference type="Proteomes" id="UP000537161">
    <property type="component" value="Unassembled WGS sequence"/>
</dbReference>
<feature type="transmembrane region" description="Helical" evidence="6">
    <location>
        <begin position="205"/>
        <end position="226"/>
    </location>
</feature>
<evidence type="ECO:0000256" key="3">
    <source>
        <dbReference type="ARBA" id="ARBA00022692"/>
    </source>
</evidence>